<dbReference type="OrthoDB" id="694186at2"/>
<protein>
    <recommendedName>
        <fullName evidence="1">Restriction endonuclease type IV Mrr domain-containing protein</fullName>
    </recommendedName>
</protein>
<dbReference type="EMBL" id="CP029346">
    <property type="protein sequence ID" value="AWL08560.1"/>
    <property type="molecule type" value="Genomic_DNA"/>
</dbReference>
<dbReference type="Proteomes" id="UP000245468">
    <property type="component" value="Chromosome"/>
</dbReference>
<dbReference type="Pfam" id="PF18780">
    <property type="entry name" value="HNH_repeat"/>
    <property type="match status" value="1"/>
</dbReference>
<dbReference type="AlphaFoldDB" id="A0A2S2DU50"/>
<dbReference type="PANTHER" id="PTHR30015:SF6">
    <property type="entry name" value="SLL1429 PROTEIN"/>
    <property type="match status" value="1"/>
</dbReference>
<dbReference type="InterPro" id="IPR007560">
    <property type="entry name" value="Restrct_endonuc_IV_Mrr"/>
</dbReference>
<sequence>MNNAEKGKQFELLCKAKLSELGFENLILTNNTDNGADIVGVLGNTKYVFQCKNHIKNQGNKCVQEVISAKTLYGANRSVVISNSQFTKSAIQLAKPNYCILITASDFFELTDFSNAIRELPSIVPIYSDDYDLFKIYENVKKKIGRVPGNDDFDSSTKYQIRKKYGNLTNFIRSVGDEMFSIKPSNVKIKEEYYRIKDLIGKTPTLKDISENSTFSRNSFATYPFTKLQKECGDRPNVERGIEKDELVNQFYNLKNKIGHFPSPREIDEYGLYKTSYYRNKWGSFDNFLTELNLTRTNLNIQRRYTKVELTQLYCLIDLVFSILNESENGRLNHSILEKLNYKGKNLISPSTISKRFGSWDAFQIYLNEIGNQEIIEELKKVLKKFT</sequence>
<dbReference type="PANTHER" id="PTHR30015">
    <property type="entry name" value="MRR RESTRICTION SYSTEM PROTEIN"/>
    <property type="match status" value="1"/>
</dbReference>
<feature type="domain" description="Restriction endonuclease type IV Mrr" evidence="1">
    <location>
        <begin position="6"/>
        <end position="110"/>
    </location>
</feature>
<proteinExistence type="predicted"/>
<evidence type="ECO:0000313" key="2">
    <source>
        <dbReference type="EMBL" id="AWL08560.1"/>
    </source>
</evidence>
<dbReference type="SUPFAM" id="SSF52980">
    <property type="entry name" value="Restriction endonuclease-like"/>
    <property type="match status" value="1"/>
</dbReference>
<dbReference type="Gene3D" id="3.40.1350.10">
    <property type="match status" value="1"/>
</dbReference>
<dbReference type="GO" id="GO:0009307">
    <property type="term" value="P:DNA restriction-modification system"/>
    <property type="evidence" value="ECO:0007669"/>
    <property type="project" value="InterPro"/>
</dbReference>
<name>A0A2S2DU50_9BACT</name>
<dbReference type="Pfam" id="PF04471">
    <property type="entry name" value="Mrr_cat"/>
    <property type="match status" value="1"/>
</dbReference>
<dbReference type="GO" id="GO:0003677">
    <property type="term" value="F:DNA binding"/>
    <property type="evidence" value="ECO:0007669"/>
    <property type="project" value="InterPro"/>
</dbReference>
<reference evidence="3" key="1">
    <citation type="submission" date="2018-05" db="EMBL/GenBank/DDBJ databases">
        <title>Pseudarcicella sp. HME7025 Genome sequencing and assembly.</title>
        <authorList>
            <person name="Kim H."/>
            <person name="Kang H."/>
            <person name="Joh K."/>
        </authorList>
    </citation>
    <scope>NUCLEOTIDE SEQUENCE [LARGE SCALE GENOMIC DNA]</scope>
    <source>
        <strain evidence="3">HME7025</strain>
    </source>
</reference>
<dbReference type="InterPro" id="IPR011856">
    <property type="entry name" value="tRNA_endonuc-like_dom_sf"/>
</dbReference>
<dbReference type="InterPro" id="IPR041025">
    <property type="entry name" value="HNH_repeat"/>
</dbReference>
<dbReference type="GO" id="GO:0015666">
    <property type="term" value="F:restriction endodeoxyribonuclease activity"/>
    <property type="evidence" value="ECO:0007669"/>
    <property type="project" value="TreeGrafter"/>
</dbReference>
<organism evidence="2 3">
    <name type="scientific">Aquirufa nivalisilvae</name>
    <dbReference type="NCBI Taxonomy" id="2516557"/>
    <lineage>
        <taxon>Bacteria</taxon>
        <taxon>Pseudomonadati</taxon>
        <taxon>Bacteroidota</taxon>
        <taxon>Cytophagia</taxon>
        <taxon>Cytophagales</taxon>
        <taxon>Flectobacillaceae</taxon>
        <taxon>Aquirufa</taxon>
    </lineage>
</organism>
<dbReference type="KEGG" id="psez:HME7025_00688"/>
<dbReference type="InterPro" id="IPR011335">
    <property type="entry name" value="Restrct_endonuc-II-like"/>
</dbReference>
<gene>
    <name evidence="2" type="ORF">HME7025_00688</name>
</gene>
<evidence type="ECO:0000313" key="3">
    <source>
        <dbReference type="Proteomes" id="UP000245468"/>
    </source>
</evidence>
<keyword evidence="3" id="KW-1185">Reference proteome</keyword>
<dbReference type="RefSeq" id="WP_109322306.1">
    <property type="nucleotide sequence ID" value="NZ_CP029346.1"/>
</dbReference>
<accession>A0A2S2DU50</accession>
<dbReference type="InterPro" id="IPR052906">
    <property type="entry name" value="Type_IV_Methyl-Rstrct_Enzyme"/>
</dbReference>
<evidence type="ECO:0000259" key="1">
    <source>
        <dbReference type="Pfam" id="PF04471"/>
    </source>
</evidence>